<sequence length="119" mass="12692">MVCGGMSYTSHSGVDVELCFVEVVWCDLPLNVIYLPQTKVVHPTSRSGAHPSGGAAIGGGLERLKSKERDCLTDEAGIFELRIITPEGGIEASCMGTHTCLTISGEPDVTQELVHFDSE</sequence>
<dbReference type="EMBL" id="NMUH01001048">
    <property type="protein sequence ID" value="MQL88339.1"/>
    <property type="molecule type" value="Genomic_DNA"/>
</dbReference>
<dbReference type="Proteomes" id="UP000652761">
    <property type="component" value="Unassembled WGS sequence"/>
</dbReference>
<protein>
    <submittedName>
        <fullName evidence="1">Uncharacterized protein</fullName>
    </submittedName>
</protein>
<reference evidence="1" key="1">
    <citation type="submission" date="2017-07" db="EMBL/GenBank/DDBJ databases">
        <title>Taro Niue Genome Assembly and Annotation.</title>
        <authorList>
            <person name="Atibalentja N."/>
            <person name="Keating K."/>
            <person name="Fields C.J."/>
        </authorList>
    </citation>
    <scope>NUCLEOTIDE SEQUENCE</scope>
    <source>
        <strain evidence="1">Niue_2</strain>
        <tissue evidence="1">Leaf</tissue>
    </source>
</reference>
<comment type="caution">
    <text evidence="1">The sequence shown here is derived from an EMBL/GenBank/DDBJ whole genome shotgun (WGS) entry which is preliminary data.</text>
</comment>
<accession>A0A843V9V6</accession>
<evidence type="ECO:0000313" key="1">
    <source>
        <dbReference type="EMBL" id="MQL88339.1"/>
    </source>
</evidence>
<gene>
    <name evidence="1" type="ORF">Taro_020906</name>
</gene>
<name>A0A843V9V6_COLES</name>
<dbReference type="AlphaFoldDB" id="A0A843V9V6"/>
<keyword evidence="2" id="KW-1185">Reference proteome</keyword>
<evidence type="ECO:0000313" key="2">
    <source>
        <dbReference type="Proteomes" id="UP000652761"/>
    </source>
</evidence>
<proteinExistence type="predicted"/>
<organism evidence="1 2">
    <name type="scientific">Colocasia esculenta</name>
    <name type="common">Wild taro</name>
    <name type="synonym">Arum esculentum</name>
    <dbReference type="NCBI Taxonomy" id="4460"/>
    <lineage>
        <taxon>Eukaryota</taxon>
        <taxon>Viridiplantae</taxon>
        <taxon>Streptophyta</taxon>
        <taxon>Embryophyta</taxon>
        <taxon>Tracheophyta</taxon>
        <taxon>Spermatophyta</taxon>
        <taxon>Magnoliopsida</taxon>
        <taxon>Liliopsida</taxon>
        <taxon>Araceae</taxon>
        <taxon>Aroideae</taxon>
        <taxon>Colocasieae</taxon>
        <taxon>Colocasia</taxon>
    </lineage>
</organism>